<evidence type="ECO:0000313" key="1">
    <source>
        <dbReference type="EMBL" id="KRY48382.1"/>
    </source>
</evidence>
<name>A0A0V1CH75_TRIBR</name>
<reference evidence="1 2" key="1">
    <citation type="submission" date="2015-01" db="EMBL/GenBank/DDBJ databases">
        <title>Evolution of Trichinella species and genotypes.</title>
        <authorList>
            <person name="Korhonen P.K."/>
            <person name="Edoardo P."/>
            <person name="Giuseppe L.R."/>
            <person name="Gasser R.B."/>
        </authorList>
    </citation>
    <scope>NUCLEOTIDE SEQUENCE [LARGE SCALE GENOMIC DNA]</scope>
    <source>
        <strain evidence="1">ISS120</strain>
    </source>
</reference>
<accession>A0A0V1CH75</accession>
<dbReference type="AlphaFoldDB" id="A0A0V1CH75"/>
<protein>
    <submittedName>
        <fullName evidence="1">Uncharacterized protein</fullName>
    </submittedName>
</protein>
<comment type="caution">
    <text evidence="1">The sequence shown here is derived from an EMBL/GenBank/DDBJ whole genome shotgun (WGS) entry which is preliminary data.</text>
</comment>
<dbReference type="Proteomes" id="UP000054653">
    <property type="component" value="Unassembled WGS sequence"/>
</dbReference>
<keyword evidence="2" id="KW-1185">Reference proteome</keyword>
<organism evidence="1 2">
    <name type="scientific">Trichinella britovi</name>
    <name type="common">Parasitic roundworm</name>
    <dbReference type="NCBI Taxonomy" id="45882"/>
    <lineage>
        <taxon>Eukaryota</taxon>
        <taxon>Metazoa</taxon>
        <taxon>Ecdysozoa</taxon>
        <taxon>Nematoda</taxon>
        <taxon>Enoplea</taxon>
        <taxon>Dorylaimia</taxon>
        <taxon>Trichinellida</taxon>
        <taxon>Trichinellidae</taxon>
        <taxon>Trichinella</taxon>
    </lineage>
</organism>
<evidence type="ECO:0000313" key="2">
    <source>
        <dbReference type="Proteomes" id="UP000054653"/>
    </source>
</evidence>
<sequence length="218" mass="25076">MLTLSNHHSLCWLATAVVKNSVLIWNVQHVVIIVIQQLQLECLINPVVASNQTHRQGVVSRQDHWVFHSSANPQESFFIHERVQSTEPTGRDDTPLPRQRLKFGTESFRLGHSHPCALRLPQFSHRECTTLTSYCRQLAIAYETLAVRRDTEKPFHTAVPFRTNGIAFHVSSDANRHSLFASSLITHGRRIFCYGLTHRPGIVWMSQPFRPMPPQWRL</sequence>
<dbReference type="EMBL" id="JYDI01000209">
    <property type="protein sequence ID" value="KRY48382.1"/>
    <property type="molecule type" value="Genomic_DNA"/>
</dbReference>
<proteinExistence type="predicted"/>
<gene>
    <name evidence="1" type="ORF">T03_3022</name>
</gene>